<comment type="caution">
    <text evidence="2">The sequence shown here is derived from an EMBL/GenBank/DDBJ whole genome shotgun (WGS) entry which is preliminary data.</text>
</comment>
<feature type="transmembrane region" description="Helical" evidence="1">
    <location>
        <begin position="70"/>
        <end position="91"/>
    </location>
</feature>
<gene>
    <name evidence="2" type="ORF">PEVE_00000686</name>
</gene>
<feature type="transmembrane region" description="Helical" evidence="1">
    <location>
        <begin position="35"/>
        <end position="61"/>
    </location>
</feature>
<feature type="transmembrane region" description="Helical" evidence="1">
    <location>
        <begin position="244"/>
        <end position="266"/>
    </location>
</feature>
<dbReference type="EMBL" id="CALNXI010000103">
    <property type="protein sequence ID" value="CAH3019001.1"/>
    <property type="molecule type" value="Genomic_DNA"/>
</dbReference>
<evidence type="ECO:0000256" key="1">
    <source>
        <dbReference type="SAM" id="Phobius"/>
    </source>
</evidence>
<feature type="transmembrane region" description="Helical" evidence="1">
    <location>
        <begin position="134"/>
        <end position="156"/>
    </location>
</feature>
<name>A0ABN8LV28_9CNID</name>
<keyword evidence="1" id="KW-1133">Transmembrane helix</keyword>
<sequence length="336" mass="38058">MENTNKRTLTLLSSFQIVISVLFFVLGLVDGLEIRYIYSFVFSPCWIVPLTLANGIMGLVLSQSRKRSSILIHAIWSVSVACIIYAAITVLRYQTWGVESLKIHTIRQNRYRNKKWWFVEKNVKPEYTKQENDAFAVFGIIIVLSVIEIILAAALAKVSDSSREGAQQPTIPMYAMYYQIHAIWSVSMACIIYSAITVLRYQDWGVESLTILAISQNSRYDRDDKWWFVKKNDEPKYTEQENKALALFSIIIVLSVIEIILAAALAKVSDSSHKGAQQPTIPMYAIYYQQQPVGQVSGLLGQTNADTGSYVSLITAQDIPTPYHEIVNKENYFALS</sequence>
<proteinExistence type="predicted"/>
<reference evidence="2 3" key="1">
    <citation type="submission" date="2022-05" db="EMBL/GenBank/DDBJ databases">
        <authorList>
            <consortium name="Genoscope - CEA"/>
            <person name="William W."/>
        </authorList>
    </citation>
    <scope>NUCLEOTIDE SEQUENCE [LARGE SCALE GENOMIC DNA]</scope>
</reference>
<keyword evidence="3" id="KW-1185">Reference proteome</keyword>
<keyword evidence="1" id="KW-0812">Transmembrane</keyword>
<keyword evidence="1" id="KW-0472">Membrane</keyword>
<dbReference type="Proteomes" id="UP001159427">
    <property type="component" value="Unassembled WGS sequence"/>
</dbReference>
<evidence type="ECO:0000313" key="2">
    <source>
        <dbReference type="EMBL" id="CAH3019001.1"/>
    </source>
</evidence>
<organism evidence="2 3">
    <name type="scientific">Porites evermanni</name>
    <dbReference type="NCBI Taxonomy" id="104178"/>
    <lineage>
        <taxon>Eukaryota</taxon>
        <taxon>Metazoa</taxon>
        <taxon>Cnidaria</taxon>
        <taxon>Anthozoa</taxon>
        <taxon>Hexacorallia</taxon>
        <taxon>Scleractinia</taxon>
        <taxon>Fungiina</taxon>
        <taxon>Poritidae</taxon>
        <taxon>Porites</taxon>
    </lineage>
</organism>
<feature type="transmembrane region" description="Helical" evidence="1">
    <location>
        <begin position="177"/>
        <end position="196"/>
    </location>
</feature>
<accession>A0ABN8LV28</accession>
<protein>
    <submittedName>
        <fullName evidence="2">Uncharacterized protein</fullName>
    </submittedName>
</protein>
<evidence type="ECO:0000313" key="3">
    <source>
        <dbReference type="Proteomes" id="UP001159427"/>
    </source>
</evidence>
<feature type="transmembrane region" description="Helical" evidence="1">
    <location>
        <begin position="9"/>
        <end position="29"/>
    </location>
</feature>